<dbReference type="GO" id="GO:0016209">
    <property type="term" value="F:antioxidant activity"/>
    <property type="evidence" value="ECO:0007669"/>
    <property type="project" value="InterPro"/>
</dbReference>
<dbReference type="Proteomes" id="UP000255508">
    <property type="component" value="Unassembled WGS sequence"/>
</dbReference>
<dbReference type="InterPro" id="IPR013766">
    <property type="entry name" value="Thioredoxin_domain"/>
</dbReference>
<protein>
    <submittedName>
        <fullName evidence="6">TlpA family protein disulfide reductase</fullName>
    </submittedName>
</protein>
<dbReference type="PANTHER" id="PTHR42852:SF6">
    <property type="entry name" value="THIOL:DISULFIDE INTERCHANGE PROTEIN DSBE"/>
    <property type="match status" value="1"/>
</dbReference>
<dbReference type="AlphaFoldDB" id="A0A370DZX7"/>
<dbReference type="PANTHER" id="PTHR42852">
    <property type="entry name" value="THIOL:DISULFIDE INTERCHANGE PROTEIN DSBE"/>
    <property type="match status" value="1"/>
</dbReference>
<dbReference type="Gene3D" id="3.40.30.10">
    <property type="entry name" value="Glutaredoxin"/>
    <property type="match status" value="1"/>
</dbReference>
<keyword evidence="4" id="KW-0676">Redox-active center</keyword>
<evidence type="ECO:0000313" key="6">
    <source>
        <dbReference type="EMBL" id="RDH91342.1"/>
    </source>
</evidence>
<organism evidence="6 7">
    <name type="scientific">endosymbiont of Lamellibrachia luymesi</name>
    <dbReference type="NCBI Taxonomy" id="2200907"/>
    <lineage>
        <taxon>Bacteria</taxon>
        <taxon>Pseudomonadati</taxon>
        <taxon>Pseudomonadota</taxon>
        <taxon>Gammaproteobacteria</taxon>
        <taxon>sulfur-oxidizing symbionts</taxon>
    </lineage>
</organism>
<comment type="caution">
    <text evidence="6">The sequence shown here is derived from an EMBL/GenBank/DDBJ whole genome shotgun (WGS) entry which is preliminary data.</text>
</comment>
<evidence type="ECO:0000256" key="2">
    <source>
        <dbReference type="ARBA" id="ARBA00022748"/>
    </source>
</evidence>
<dbReference type="InterPro" id="IPR000866">
    <property type="entry name" value="AhpC/TSA"/>
</dbReference>
<comment type="subcellular location">
    <subcellularLocation>
        <location evidence="1">Cell envelope</location>
    </subcellularLocation>
</comment>
<name>A0A370DZX7_9GAMM</name>
<dbReference type="GO" id="GO:0015036">
    <property type="term" value="F:disulfide oxidoreductase activity"/>
    <property type="evidence" value="ECO:0007669"/>
    <property type="project" value="UniProtKB-ARBA"/>
</dbReference>
<dbReference type="Pfam" id="PF00578">
    <property type="entry name" value="AhpC-TSA"/>
    <property type="match status" value="1"/>
</dbReference>
<dbReference type="PROSITE" id="PS00194">
    <property type="entry name" value="THIOREDOXIN_1"/>
    <property type="match status" value="1"/>
</dbReference>
<dbReference type="PROSITE" id="PS51352">
    <property type="entry name" value="THIOREDOXIN_2"/>
    <property type="match status" value="1"/>
</dbReference>
<evidence type="ECO:0000313" key="7">
    <source>
        <dbReference type="Proteomes" id="UP000255508"/>
    </source>
</evidence>
<gene>
    <name evidence="6" type="ORF">DIZ79_06500</name>
</gene>
<dbReference type="InterPro" id="IPR050553">
    <property type="entry name" value="Thioredoxin_ResA/DsbE_sf"/>
</dbReference>
<dbReference type="GO" id="GO:0030313">
    <property type="term" value="C:cell envelope"/>
    <property type="evidence" value="ECO:0007669"/>
    <property type="project" value="UniProtKB-SubCell"/>
</dbReference>
<evidence type="ECO:0000256" key="1">
    <source>
        <dbReference type="ARBA" id="ARBA00004196"/>
    </source>
</evidence>
<evidence type="ECO:0000256" key="4">
    <source>
        <dbReference type="ARBA" id="ARBA00023284"/>
    </source>
</evidence>
<dbReference type="GO" id="GO:0017004">
    <property type="term" value="P:cytochrome complex assembly"/>
    <property type="evidence" value="ECO:0007669"/>
    <property type="project" value="UniProtKB-KW"/>
</dbReference>
<sequence>MIEIPGIYPDNGGRIIEGAVAGASLQKNQQVPEAPMRNPLPVWRLLLLGCLALFSTASFSEPVDFELPGLDGKTHKLSDYRGKWVLVNYWATWCPPCREELPELEVFHSNHKDKDAVVLGVAFERIDKKRLSRFVEEQFLSYPILLGKPAAGSELGKIPGLPTSFLVSPSGEVVARQVGPLTAQDLESFIADNAE</sequence>
<dbReference type="EMBL" id="QFXD01000125">
    <property type="protein sequence ID" value="RDH91342.1"/>
    <property type="molecule type" value="Genomic_DNA"/>
</dbReference>
<feature type="domain" description="Thioredoxin" evidence="5">
    <location>
        <begin position="56"/>
        <end position="195"/>
    </location>
</feature>
<accession>A0A370DZX7</accession>
<evidence type="ECO:0000256" key="3">
    <source>
        <dbReference type="ARBA" id="ARBA00023157"/>
    </source>
</evidence>
<reference evidence="6 7" key="1">
    <citation type="journal article" date="2018" name="ISME J.">
        <title>Endosymbiont genomes yield clues of tubeworm success.</title>
        <authorList>
            <person name="Li Y."/>
            <person name="Liles M.R."/>
            <person name="Halanych K.M."/>
        </authorList>
    </citation>
    <scope>NUCLEOTIDE SEQUENCE [LARGE SCALE GENOMIC DNA]</scope>
    <source>
        <strain evidence="6">A1422</strain>
    </source>
</reference>
<dbReference type="InterPro" id="IPR017937">
    <property type="entry name" value="Thioredoxin_CS"/>
</dbReference>
<dbReference type="SUPFAM" id="SSF52833">
    <property type="entry name" value="Thioredoxin-like"/>
    <property type="match status" value="1"/>
</dbReference>
<evidence type="ECO:0000259" key="5">
    <source>
        <dbReference type="PROSITE" id="PS51352"/>
    </source>
</evidence>
<dbReference type="CDD" id="cd02966">
    <property type="entry name" value="TlpA_like_family"/>
    <property type="match status" value="1"/>
</dbReference>
<proteinExistence type="predicted"/>
<keyword evidence="2" id="KW-0201">Cytochrome c-type biogenesis</keyword>
<dbReference type="InterPro" id="IPR036249">
    <property type="entry name" value="Thioredoxin-like_sf"/>
</dbReference>
<keyword evidence="3" id="KW-1015">Disulfide bond</keyword>